<dbReference type="InterPro" id="IPR001387">
    <property type="entry name" value="Cro/C1-type_HTH"/>
</dbReference>
<dbReference type="Pfam" id="PF17765">
    <property type="entry name" value="MLTR_LBD"/>
    <property type="match status" value="1"/>
</dbReference>
<dbReference type="EMBL" id="JAHKNI010000002">
    <property type="protein sequence ID" value="MBU3061228.1"/>
    <property type="molecule type" value="Genomic_DNA"/>
</dbReference>
<organism evidence="2 3">
    <name type="scientific">Nocardia albiluteola</name>
    <dbReference type="NCBI Taxonomy" id="2842303"/>
    <lineage>
        <taxon>Bacteria</taxon>
        <taxon>Bacillati</taxon>
        <taxon>Actinomycetota</taxon>
        <taxon>Actinomycetes</taxon>
        <taxon>Mycobacteriales</taxon>
        <taxon>Nocardiaceae</taxon>
        <taxon>Nocardia</taxon>
    </lineage>
</organism>
<dbReference type="InterPro" id="IPR041413">
    <property type="entry name" value="MLTR_LBD"/>
</dbReference>
<feature type="domain" description="HTH cro/C1-type" evidence="1">
    <location>
        <begin position="12"/>
        <end position="66"/>
    </location>
</feature>
<dbReference type="RefSeq" id="WP_215916142.1">
    <property type="nucleotide sequence ID" value="NZ_JAHKNI010000002.1"/>
</dbReference>
<dbReference type="PANTHER" id="PTHR35010:SF4">
    <property type="entry name" value="BLL5781 PROTEIN"/>
    <property type="match status" value="1"/>
</dbReference>
<dbReference type="SUPFAM" id="SSF47413">
    <property type="entry name" value="lambda repressor-like DNA-binding domains"/>
    <property type="match status" value="1"/>
</dbReference>
<dbReference type="Proteomes" id="UP000733379">
    <property type="component" value="Unassembled WGS sequence"/>
</dbReference>
<proteinExistence type="predicted"/>
<dbReference type="PANTHER" id="PTHR35010">
    <property type="entry name" value="BLL4672 PROTEIN-RELATED"/>
    <property type="match status" value="1"/>
</dbReference>
<name>A0ABS6AW27_9NOCA</name>
<dbReference type="Pfam" id="PF13560">
    <property type="entry name" value="HTH_31"/>
    <property type="match status" value="1"/>
</dbReference>
<dbReference type="CDD" id="cd00093">
    <property type="entry name" value="HTH_XRE"/>
    <property type="match status" value="1"/>
</dbReference>
<dbReference type="PROSITE" id="PS50943">
    <property type="entry name" value="HTH_CROC1"/>
    <property type="match status" value="1"/>
</dbReference>
<dbReference type="InterPro" id="IPR010982">
    <property type="entry name" value="Lambda_DNA-bd_dom_sf"/>
</dbReference>
<evidence type="ECO:0000313" key="2">
    <source>
        <dbReference type="EMBL" id="MBU3061228.1"/>
    </source>
</evidence>
<dbReference type="Gene3D" id="3.30.450.180">
    <property type="match status" value="1"/>
</dbReference>
<dbReference type="SMART" id="SM00530">
    <property type="entry name" value="HTH_XRE"/>
    <property type="match status" value="1"/>
</dbReference>
<comment type="caution">
    <text evidence="2">The sequence shown here is derived from an EMBL/GenBank/DDBJ whole genome shotgun (WGS) entry which is preliminary data.</text>
</comment>
<evidence type="ECO:0000313" key="3">
    <source>
        <dbReference type="Proteomes" id="UP000733379"/>
    </source>
</evidence>
<protein>
    <submittedName>
        <fullName evidence="2">Helix-turn-helix transcriptional regulator</fullName>
    </submittedName>
</protein>
<reference evidence="2 3" key="1">
    <citation type="submission" date="2021-06" db="EMBL/GenBank/DDBJ databases">
        <title>Actinomycetes sequencing.</title>
        <authorList>
            <person name="Shan Q."/>
        </authorList>
    </citation>
    <scope>NUCLEOTIDE SEQUENCE [LARGE SCALE GENOMIC DNA]</scope>
    <source>
        <strain evidence="2 3">NEAU-G5</strain>
    </source>
</reference>
<gene>
    <name evidence="2" type="ORF">KO481_06785</name>
</gene>
<dbReference type="Gene3D" id="1.10.260.40">
    <property type="entry name" value="lambda repressor-like DNA-binding domains"/>
    <property type="match status" value="1"/>
</dbReference>
<sequence length="266" mass="29446">MAMAKREVGTLIRRRREGARYSQMALALEVGVSTRHLGFVELGRSGVSPELLLRIAERLDVPLHERNEWLLAAGYAPRYARTPLDDPGLGQVQATLQRLLDTQDPFPAIGLDAGWNIRMANRAAARLSEGLPPHVTDPTSNLFRIALHPDGFAGSSDNVAAWSPYLLRNLDLVLRRTADPDLARLAEEIATWPRIPPRDHWAGPVLTADRSPVLAWHVRVHGQDLSLFSIMTTLGTPLDITLQELTIEMFFPADAATDRVLHQLAG</sequence>
<keyword evidence="3" id="KW-1185">Reference proteome</keyword>
<accession>A0ABS6AW27</accession>
<evidence type="ECO:0000259" key="1">
    <source>
        <dbReference type="PROSITE" id="PS50943"/>
    </source>
</evidence>